<accession>A0A5B9E789</accession>
<evidence type="ECO:0000256" key="6">
    <source>
        <dbReference type="ARBA" id="ARBA00023136"/>
    </source>
</evidence>
<feature type="transmembrane region" description="Helical" evidence="7">
    <location>
        <begin position="323"/>
        <end position="344"/>
    </location>
</feature>
<feature type="domain" description="Bacterial sugar transferase" evidence="8">
    <location>
        <begin position="318"/>
        <end position="506"/>
    </location>
</feature>
<dbReference type="AlphaFoldDB" id="A0A5B9E789"/>
<comment type="similarity">
    <text evidence="2">Belongs to the bacterial sugar transferase family.</text>
</comment>
<protein>
    <submittedName>
        <fullName evidence="9">Sugar transferase</fullName>
    </submittedName>
</protein>
<evidence type="ECO:0000256" key="1">
    <source>
        <dbReference type="ARBA" id="ARBA00004141"/>
    </source>
</evidence>
<dbReference type="NCBIfam" id="TIGR03025">
    <property type="entry name" value="EPS_sugtrans"/>
    <property type="match status" value="1"/>
</dbReference>
<keyword evidence="4 7" id="KW-0812">Transmembrane</keyword>
<dbReference type="InterPro" id="IPR017475">
    <property type="entry name" value="EPS_sugar_tfrase"/>
</dbReference>
<name>A0A5B9E789_9BACT</name>
<sequence length="512" mass="57588">MQQKNSQFDDRSATRFESFSTPLVASMPTESALRLQPSLARAIAGPAGRIADLTCMSAALIYLALWAGGGRPGISSNVLDFLSMRISIGHFAVLAVCLMLWHTIFSYCGLYTWQHVQSMKGLPGRVALATFLSSLIAGRTISTIWHHGHFVREALLFWVISGSGVMLSRIAIGLFHRYVQPHFRKSRYAVIVGKRARAGRIAEELKAHPKWDYKILGRVDSVVSQSKTPAGCLGQIGDLEDILLKQVVDEVIVALPAKSDYAAIEHTISVCERVGVQVQYRDDLFFDASRRGRCYRERYDDRKVILKMVEDDYRHRIKRGIDIVGALFGLILCAPVFLVVAILIKSTSPGPVFFLQQRYGLGRRIFRIYKFRTMVVNAEAAQASLEHLNENSGPVFKIFKDPRVTKIGAFLRRTSIDEIPQLINILKGEMSFVGPRPLNLRDVGLFSEAWLMRRFSVKPGLTCLWQIGGRSNVSFDRWIELDLQYIDNWSLELDMKILARTVPVVLRETGAA</sequence>
<dbReference type="RefSeq" id="WP_147647315.1">
    <property type="nucleotide sequence ID" value="NZ_CP042806.1"/>
</dbReference>
<feature type="transmembrane region" description="Helical" evidence="7">
    <location>
        <begin position="154"/>
        <end position="175"/>
    </location>
</feature>
<keyword evidence="10" id="KW-1185">Reference proteome</keyword>
<keyword evidence="6 7" id="KW-0472">Membrane</keyword>
<dbReference type="KEGG" id="talb:FTW19_09035"/>
<dbReference type="Proteomes" id="UP000321820">
    <property type="component" value="Chromosome"/>
</dbReference>
<evidence type="ECO:0000256" key="5">
    <source>
        <dbReference type="ARBA" id="ARBA00022989"/>
    </source>
</evidence>
<keyword evidence="5 7" id="KW-1133">Transmembrane helix</keyword>
<dbReference type="PANTHER" id="PTHR30576:SF10">
    <property type="entry name" value="SLL5057 PROTEIN"/>
    <property type="match status" value="1"/>
</dbReference>
<evidence type="ECO:0000256" key="2">
    <source>
        <dbReference type="ARBA" id="ARBA00006464"/>
    </source>
</evidence>
<feature type="transmembrane region" description="Helical" evidence="7">
    <location>
        <begin position="50"/>
        <end position="68"/>
    </location>
</feature>
<evidence type="ECO:0000259" key="8">
    <source>
        <dbReference type="Pfam" id="PF02397"/>
    </source>
</evidence>
<keyword evidence="3 9" id="KW-0808">Transferase</keyword>
<evidence type="ECO:0000256" key="4">
    <source>
        <dbReference type="ARBA" id="ARBA00022692"/>
    </source>
</evidence>
<dbReference type="InterPro" id="IPR003362">
    <property type="entry name" value="Bact_transf"/>
</dbReference>
<dbReference type="GO" id="GO:0016020">
    <property type="term" value="C:membrane"/>
    <property type="evidence" value="ECO:0007669"/>
    <property type="project" value="UniProtKB-SubCell"/>
</dbReference>
<organism evidence="9 10">
    <name type="scientific">Terriglobus albidus</name>
    <dbReference type="NCBI Taxonomy" id="1592106"/>
    <lineage>
        <taxon>Bacteria</taxon>
        <taxon>Pseudomonadati</taxon>
        <taxon>Acidobacteriota</taxon>
        <taxon>Terriglobia</taxon>
        <taxon>Terriglobales</taxon>
        <taxon>Acidobacteriaceae</taxon>
        <taxon>Terriglobus</taxon>
    </lineage>
</organism>
<dbReference type="Pfam" id="PF13727">
    <property type="entry name" value="CoA_binding_3"/>
    <property type="match status" value="1"/>
</dbReference>
<feature type="transmembrane region" description="Helical" evidence="7">
    <location>
        <begin position="88"/>
        <end position="110"/>
    </location>
</feature>
<dbReference type="EMBL" id="CP042806">
    <property type="protein sequence ID" value="QEE28123.1"/>
    <property type="molecule type" value="Genomic_DNA"/>
</dbReference>
<evidence type="ECO:0000313" key="10">
    <source>
        <dbReference type="Proteomes" id="UP000321820"/>
    </source>
</evidence>
<dbReference type="Pfam" id="PF02397">
    <property type="entry name" value="Bac_transf"/>
    <property type="match status" value="1"/>
</dbReference>
<dbReference type="PANTHER" id="PTHR30576">
    <property type="entry name" value="COLANIC BIOSYNTHESIS UDP-GLUCOSE LIPID CARRIER TRANSFERASE"/>
    <property type="match status" value="1"/>
</dbReference>
<evidence type="ECO:0000313" key="9">
    <source>
        <dbReference type="EMBL" id="QEE28123.1"/>
    </source>
</evidence>
<evidence type="ECO:0000256" key="3">
    <source>
        <dbReference type="ARBA" id="ARBA00022679"/>
    </source>
</evidence>
<dbReference type="GO" id="GO:0016780">
    <property type="term" value="F:phosphotransferase activity, for other substituted phosphate groups"/>
    <property type="evidence" value="ECO:0007669"/>
    <property type="project" value="TreeGrafter"/>
</dbReference>
<dbReference type="Gene3D" id="3.40.50.720">
    <property type="entry name" value="NAD(P)-binding Rossmann-like Domain"/>
    <property type="match status" value="1"/>
</dbReference>
<proteinExistence type="inferred from homology"/>
<evidence type="ECO:0000256" key="7">
    <source>
        <dbReference type="SAM" id="Phobius"/>
    </source>
</evidence>
<feature type="transmembrane region" description="Helical" evidence="7">
    <location>
        <begin position="122"/>
        <end position="142"/>
    </location>
</feature>
<dbReference type="OrthoDB" id="9808602at2"/>
<gene>
    <name evidence="9" type="ORF">FTW19_09035</name>
</gene>
<comment type="subcellular location">
    <subcellularLocation>
        <location evidence="1">Membrane</location>
        <topology evidence="1">Multi-pass membrane protein</topology>
    </subcellularLocation>
</comment>
<reference evidence="9 10" key="1">
    <citation type="submission" date="2019-08" db="EMBL/GenBank/DDBJ databases">
        <title>Complete genome sequence of Terriglobus albidus strain ORNL.</title>
        <authorList>
            <person name="Podar M."/>
        </authorList>
    </citation>
    <scope>NUCLEOTIDE SEQUENCE [LARGE SCALE GENOMIC DNA]</scope>
    <source>
        <strain evidence="9 10">ORNL</strain>
    </source>
</reference>